<evidence type="ECO:0000256" key="3">
    <source>
        <dbReference type="ARBA" id="ARBA00022764"/>
    </source>
</evidence>
<evidence type="ECO:0000313" key="5">
    <source>
        <dbReference type="Proteomes" id="UP000222296"/>
    </source>
</evidence>
<sequence length="509" mass="55164">MARSNFWKRLGLAWRTMKKRSPSIAFLFESHSQPIRCSTRKFTMTDQFKLDKSGLTALTGDSNRRSVLKGLVGAATATVVGGLATPRVARAANVVRFLHDETDPPTIEFFNKAIAAFEKDNPGVTIEMEAVGTAGRLQKVAAMLNAGTMPEIFKILPEERFSFGKQGFLEPLDDVIAEIGVDEYPERMIAPIEGNRFSIPYTIGHSSVFWYRDDLLTQNGIKPPKDWAEYLSAAKELTSGDQYGTVFPANKNRVTSLFFSQYYWSAGGTYFDKDLNLVFGGDAAVKALEFQRELAKSAPPSISSYVNNDLVNAYLTEKVAIDIWAGRLVSTAALNKPDLIARTKAAKRPAGPAGVGVGFSNANSLALASEKVGATSIAAAKKFLTYILTGDRAVDFALTAYPHLIPPTKSVRADSRLLQGTPQLKCRSDLAEASFDISNTLDFESEAGARIVDGKVVTAGVVNPLIGDIIARDIPAQIVQRVLLQGAEPSDAVAWGRSQMEAILAAKKG</sequence>
<dbReference type="Proteomes" id="UP000222296">
    <property type="component" value="Plasmid pAt"/>
</dbReference>
<dbReference type="Gene3D" id="3.40.190.10">
    <property type="entry name" value="Periplasmic binding protein-like II"/>
    <property type="match status" value="1"/>
</dbReference>
<dbReference type="InterPro" id="IPR006059">
    <property type="entry name" value="SBP"/>
</dbReference>
<proteinExistence type="inferred from homology"/>
<comment type="subcellular location">
    <subcellularLocation>
        <location evidence="1">Periplasm</location>
    </subcellularLocation>
</comment>
<dbReference type="EMBL" id="CP042276">
    <property type="protein sequence ID" value="QDY97717.2"/>
    <property type="molecule type" value="Genomic_DNA"/>
</dbReference>
<accession>A0AAP9EAC3</accession>
<dbReference type="SUPFAM" id="SSF53850">
    <property type="entry name" value="Periplasmic binding protein-like II"/>
    <property type="match status" value="1"/>
</dbReference>
<geneLocation type="plasmid" evidence="5">
    <name>pat</name>
</geneLocation>
<gene>
    <name evidence="4" type="ORF">CG010_026595</name>
</gene>
<dbReference type="RefSeq" id="WP_099086486.1">
    <property type="nucleotide sequence ID" value="NZ_CP042276.1"/>
</dbReference>
<dbReference type="AlphaFoldDB" id="A0AAP9EAC3"/>
<protein>
    <submittedName>
        <fullName evidence="4">Extracellular solute-binding protein</fullName>
    </submittedName>
</protein>
<name>A0AAP9EAC3_AGRTU</name>
<reference evidence="4 5" key="1">
    <citation type="journal article" date="2017" name="Genome Announc.">
        <title>Draft Genome Sequence of Agrobacterium tumefaciens Biovar 1 Strain 186, Isolated from Walnut.</title>
        <authorList>
            <person name="Poret-Peterson A.T."/>
            <person name="Bhatnagar S."/>
            <person name="McClean A.E."/>
            <person name="Kluepfel D.A."/>
        </authorList>
    </citation>
    <scope>NUCLEOTIDE SEQUENCE [LARGE SCALE GENOMIC DNA]</scope>
    <source>
        <strain evidence="4 5">186</strain>
    </source>
</reference>
<dbReference type="PROSITE" id="PS51318">
    <property type="entry name" value="TAT"/>
    <property type="match status" value="1"/>
</dbReference>
<dbReference type="PANTHER" id="PTHR43649:SF12">
    <property type="entry name" value="DIACETYLCHITOBIOSE BINDING PROTEIN DASA"/>
    <property type="match status" value="1"/>
</dbReference>
<dbReference type="PANTHER" id="PTHR43649">
    <property type="entry name" value="ARABINOSE-BINDING PROTEIN-RELATED"/>
    <property type="match status" value="1"/>
</dbReference>
<evidence type="ECO:0000256" key="1">
    <source>
        <dbReference type="ARBA" id="ARBA00004418"/>
    </source>
</evidence>
<dbReference type="GO" id="GO:0042597">
    <property type="term" value="C:periplasmic space"/>
    <property type="evidence" value="ECO:0007669"/>
    <property type="project" value="UniProtKB-SubCell"/>
</dbReference>
<dbReference type="Pfam" id="PF01547">
    <property type="entry name" value="SBP_bac_1"/>
    <property type="match status" value="1"/>
</dbReference>
<organism evidence="4 5">
    <name type="scientific">Agrobacterium tumefaciens</name>
    <dbReference type="NCBI Taxonomy" id="358"/>
    <lineage>
        <taxon>Bacteria</taxon>
        <taxon>Pseudomonadati</taxon>
        <taxon>Pseudomonadota</taxon>
        <taxon>Alphaproteobacteria</taxon>
        <taxon>Hyphomicrobiales</taxon>
        <taxon>Rhizobiaceae</taxon>
        <taxon>Rhizobium/Agrobacterium group</taxon>
        <taxon>Agrobacterium</taxon>
        <taxon>Agrobacterium tumefaciens complex</taxon>
    </lineage>
</organism>
<dbReference type="InterPro" id="IPR050490">
    <property type="entry name" value="Bact_solute-bd_prot1"/>
</dbReference>
<keyword evidence="4" id="KW-0614">Plasmid</keyword>
<keyword evidence="3" id="KW-0574">Periplasm</keyword>
<evidence type="ECO:0000256" key="2">
    <source>
        <dbReference type="ARBA" id="ARBA00008520"/>
    </source>
</evidence>
<comment type="similarity">
    <text evidence="2">Belongs to the bacterial solute-binding protein 1 family.</text>
</comment>
<evidence type="ECO:0000313" key="4">
    <source>
        <dbReference type="EMBL" id="QDY97717.2"/>
    </source>
</evidence>
<dbReference type="InterPro" id="IPR006311">
    <property type="entry name" value="TAT_signal"/>
</dbReference>